<dbReference type="AlphaFoldDB" id="A0AAD6ZGX6"/>
<organism evidence="2 3">
    <name type="scientific">Mycena albidolilacea</name>
    <dbReference type="NCBI Taxonomy" id="1033008"/>
    <lineage>
        <taxon>Eukaryota</taxon>
        <taxon>Fungi</taxon>
        <taxon>Dikarya</taxon>
        <taxon>Basidiomycota</taxon>
        <taxon>Agaricomycotina</taxon>
        <taxon>Agaricomycetes</taxon>
        <taxon>Agaricomycetidae</taxon>
        <taxon>Agaricales</taxon>
        <taxon>Marasmiineae</taxon>
        <taxon>Mycenaceae</taxon>
        <taxon>Mycena</taxon>
    </lineage>
</organism>
<dbReference type="EMBL" id="JARIHO010000049">
    <property type="protein sequence ID" value="KAJ7321905.1"/>
    <property type="molecule type" value="Genomic_DNA"/>
</dbReference>
<feature type="region of interest" description="Disordered" evidence="1">
    <location>
        <begin position="16"/>
        <end position="40"/>
    </location>
</feature>
<accession>A0AAD6ZGX6</accession>
<evidence type="ECO:0000313" key="2">
    <source>
        <dbReference type="EMBL" id="KAJ7321905.1"/>
    </source>
</evidence>
<comment type="caution">
    <text evidence="2">The sequence shown here is derived from an EMBL/GenBank/DDBJ whole genome shotgun (WGS) entry which is preliminary data.</text>
</comment>
<proteinExistence type="predicted"/>
<gene>
    <name evidence="2" type="ORF">DFH08DRAFT_818283</name>
</gene>
<name>A0AAD6ZGX6_9AGAR</name>
<dbReference type="Proteomes" id="UP001218218">
    <property type="component" value="Unassembled WGS sequence"/>
</dbReference>
<keyword evidence="3" id="KW-1185">Reference proteome</keyword>
<protein>
    <submittedName>
        <fullName evidence="2">Uncharacterized protein</fullName>
    </submittedName>
</protein>
<reference evidence="2" key="1">
    <citation type="submission" date="2023-03" db="EMBL/GenBank/DDBJ databases">
        <title>Massive genome expansion in bonnet fungi (Mycena s.s.) driven by repeated elements and novel gene families across ecological guilds.</title>
        <authorList>
            <consortium name="Lawrence Berkeley National Laboratory"/>
            <person name="Harder C.B."/>
            <person name="Miyauchi S."/>
            <person name="Viragh M."/>
            <person name="Kuo A."/>
            <person name="Thoen E."/>
            <person name="Andreopoulos B."/>
            <person name="Lu D."/>
            <person name="Skrede I."/>
            <person name="Drula E."/>
            <person name="Henrissat B."/>
            <person name="Morin E."/>
            <person name="Kohler A."/>
            <person name="Barry K."/>
            <person name="LaButti K."/>
            <person name="Morin E."/>
            <person name="Salamov A."/>
            <person name="Lipzen A."/>
            <person name="Mereny Z."/>
            <person name="Hegedus B."/>
            <person name="Baldrian P."/>
            <person name="Stursova M."/>
            <person name="Weitz H."/>
            <person name="Taylor A."/>
            <person name="Grigoriev I.V."/>
            <person name="Nagy L.G."/>
            <person name="Martin F."/>
            <person name="Kauserud H."/>
        </authorList>
    </citation>
    <scope>NUCLEOTIDE SEQUENCE</scope>
    <source>
        <strain evidence="2">CBHHK002</strain>
    </source>
</reference>
<sequence>MSFSAVAAYHHITDLPDLGFDLHPNPSPSPKKPVGAGASPFCKPKSELSFGLTNRRYSAARYLNLHVRLTFGQKPRTRNAAREFNQEHKQDLGLIQWKATPQNDPRNFEGQLVS</sequence>
<evidence type="ECO:0000256" key="1">
    <source>
        <dbReference type="SAM" id="MobiDB-lite"/>
    </source>
</evidence>
<feature type="region of interest" description="Disordered" evidence="1">
    <location>
        <begin position="92"/>
        <end position="114"/>
    </location>
</feature>
<evidence type="ECO:0000313" key="3">
    <source>
        <dbReference type="Proteomes" id="UP001218218"/>
    </source>
</evidence>